<dbReference type="EMBL" id="GL733725">
    <property type="protein sequence ID" value="EFX62243.1"/>
    <property type="molecule type" value="Genomic_DNA"/>
</dbReference>
<dbReference type="KEGG" id="dpx:DAPPUDRAFT_270744"/>
<sequence>MGIYMDHSLLQTEISELQKIELGDWNLKGPLARTQSNLNQEIQEGGSHNTTTANPIWNFATLTVVNVEKEEKPEPKVEPEEPLTTALSVVNKLVLSQPGQLELGRRILTTKYASGPSLVALIASSPDVASATPICNHECYEFRFVVNGVAAGCHYWPFANCDVLISTHPQQLHPAEGKASLHFLQSKVTEIISNNANFQSNMGIYMDHSLLQTEISELQKIELGDWNLKGPLARTQSNLNQEIQEGGSHNTTTANPIWNFATLTVVNVEKEEKPEPKVEPEEPLTTGITSANGTNFTFFKTGYCGVSLLTYD</sequence>
<keyword evidence="2" id="KW-1185">Reference proteome</keyword>
<dbReference type="HOGENOM" id="CLU_892139_0_0_1"/>
<dbReference type="Proteomes" id="UP000000305">
    <property type="component" value="Unassembled WGS sequence"/>
</dbReference>
<accession>E9I187</accession>
<name>E9I187_DAPPU</name>
<protein>
    <submittedName>
        <fullName evidence="1">Uncharacterized protein</fullName>
    </submittedName>
</protein>
<evidence type="ECO:0000313" key="1">
    <source>
        <dbReference type="EMBL" id="EFX62243.1"/>
    </source>
</evidence>
<gene>
    <name evidence="1" type="ORF">DAPPUDRAFT_270744</name>
</gene>
<dbReference type="AlphaFoldDB" id="E9I187"/>
<dbReference type="InParanoid" id="E9I187"/>
<evidence type="ECO:0000313" key="2">
    <source>
        <dbReference type="Proteomes" id="UP000000305"/>
    </source>
</evidence>
<proteinExistence type="predicted"/>
<reference evidence="1 2" key="1">
    <citation type="journal article" date="2011" name="Science">
        <title>The ecoresponsive genome of Daphnia pulex.</title>
        <authorList>
            <person name="Colbourne J.K."/>
            <person name="Pfrender M.E."/>
            <person name="Gilbert D."/>
            <person name="Thomas W.K."/>
            <person name="Tucker A."/>
            <person name="Oakley T.H."/>
            <person name="Tokishita S."/>
            <person name="Aerts A."/>
            <person name="Arnold G.J."/>
            <person name="Basu M.K."/>
            <person name="Bauer D.J."/>
            <person name="Caceres C.E."/>
            <person name="Carmel L."/>
            <person name="Casola C."/>
            <person name="Choi J.H."/>
            <person name="Detter J.C."/>
            <person name="Dong Q."/>
            <person name="Dusheyko S."/>
            <person name="Eads B.D."/>
            <person name="Frohlich T."/>
            <person name="Geiler-Samerotte K.A."/>
            <person name="Gerlach D."/>
            <person name="Hatcher P."/>
            <person name="Jogdeo S."/>
            <person name="Krijgsveld J."/>
            <person name="Kriventseva E.V."/>
            <person name="Kultz D."/>
            <person name="Laforsch C."/>
            <person name="Lindquist E."/>
            <person name="Lopez J."/>
            <person name="Manak J.R."/>
            <person name="Muller J."/>
            <person name="Pangilinan J."/>
            <person name="Patwardhan R.P."/>
            <person name="Pitluck S."/>
            <person name="Pritham E.J."/>
            <person name="Rechtsteiner A."/>
            <person name="Rho M."/>
            <person name="Rogozin I.B."/>
            <person name="Sakarya O."/>
            <person name="Salamov A."/>
            <person name="Schaack S."/>
            <person name="Shapiro H."/>
            <person name="Shiga Y."/>
            <person name="Skalitzky C."/>
            <person name="Smith Z."/>
            <person name="Souvorov A."/>
            <person name="Sung W."/>
            <person name="Tang Z."/>
            <person name="Tsuchiya D."/>
            <person name="Tu H."/>
            <person name="Vos H."/>
            <person name="Wang M."/>
            <person name="Wolf Y.I."/>
            <person name="Yamagata H."/>
            <person name="Yamada T."/>
            <person name="Ye Y."/>
            <person name="Shaw J.R."/>
            <person name="Andrews J."/>
            <person name="Crease T.J."/>
            <person name="Tang H."/>
            <person name="Lucas S.M."/>
            <person name="Robertson H.M."/>
            <person name="Bork P."/>
            <person name="Koonin E.V."/>
            <person name="Zdobnov E.M."/>
            <person name="Grigoriev I.V."/>
            <person name="Lynch M."/>
            <person name="Boore J.L."/>
        </authorList>
    </citation>
    <scope>NUCLEOTIDE SEQUENCE [LARGE SCALE GENOMIC DNA]</scope>
</reference>
<organism evidence="1 2">
    <name type="scientific">Daphnia pulex</name>
    <name type="common">Water flea</name>
    <dbReference type="NCBI Taxonomy" id="6669"/>
    <lineage>
        <taxon>Eukaryota</taxon>
        <taxon>Metazoa</taxon>
        <taxon>Ecdysozoa</taxon>
        <taxon>Arthropoda</taxon>
        <taxon>Crustacea</taxon>
        <taxon>Branchiopoda</taxon>
        <taxon>Diplostraca</taxon>
        <taxon>Cladocera</taxon>
        <taxon>Anomopoda</taxon>
        <taxon>Daphniidae</taxon>
        <taxon>Daphnia</taxon>
    </lineage>
</organism>